<evidence type="ECO:0000313" key="1">
    <source>
        <dbReference type="EMBL" id="RJT81085.1"/>
    </source>
</evidence>
<gene>
    <name evidence="1" type="ORF">D6T63_07900</name>
</gene>
<evidence type="ECO:0000313" key="2">
    <source>
        <dbReference type="Proteomes" id="UP000272560"/>
    </source>
</evidence>
<dbReference type="EMBL" id="QZVT01000003">
    <property type="protein sequence ID" value="RJT81085.1"/>
    <property type="molecule type" value="Genomic_DNA"/>
</dbReference>
<organism evidence="1 2">
    <name type="scientific">Arthrobacter cheniae</name>
    <dbReference type="NCBI Taxonomy" id="1258888"/>
    <lineage>
        <taxon>Bacteria</taxon>
        <taxon>Bacillati</taxon>
        <taxon>Actinomycetota</taxon>
        <taxon>Actinomycetes</taxon>
        <taxon>Micrococcales</taxon>
        <taxon>Micrococcaceae</taxon>
        <taxon>Arthrobacter</taxon>
    </lineage>
</organism>
<dbReference type="Proteomes" id="UP000272560">
    <property type="component" value="Unassembled WGS sequence"/>
</dbReference>
<protein>
    <submittedName>
        <fullName evidence="1">Uncharacterized protein</fullName>
    </submittedName>
</protein>
<accession>A0A3A5M9R3</accession>
<dbReference type="AlphaFoldDB" id="A0A3A5M9R3"/>
<sequence>MSFDPNDLPEDTRQEMIAQVQVTSVAWKFLRHFYNGDLAAAWKVMHPTLRLCLSQWWVDANRDAIRGEGLDIEVTAEQLSSQAGPQHKLWQHFERVLLRDFSRAYPLDPDRAGIGSLLRVIEMDTELLYVHPDSPEGRLWAPGESLPVYPLVIGLTNGEWKVLNWASDVVPEPGFPPTLSR</sequence>
<keyword evidence="2" id="KW-1185">Reference proteome</keyword>
<dbReference type="RefSeq" id="WP_147394319.1">
    <property type="nucleotide sequence ID" value="NZ_QZVT01000003.1"/>
</dbReference>
<reference evidence="1 2" key="1">
    <citation type="submission" date="2018-09" db="EMBL/GenBank/DDBJ databases">
        <title>Novel species of Arthrobacter.</title>
        <authorList>
            <person name="Liu Q."/>
            <person name="Xin Y.-H."/>
        </authorList>
    </citation>
    <scope>NUCLEOTIDE SEQUENCE [LARGE SCALE GENOMIC DNA]</scope>
    <source>
        <strain evidence="1 2">Hz2</strain>
    </source>
</reference>
<comment type="caution">
    <text evidence="1">The sequence shown here is derived from an EMBL/GenBank/DDBJ whole genome shotgun (WGS) entry which is preliminary data.</text>
</comment>
<dbReference type="OrthoDB" id="166951at2"/>
<proteinExistence type="predicted"/>
<name>A0A3A5M9R3_9MICC</name>